<evidence type="ECO:0000259" key="1">
    <source>
        <dbReference type="Pfam" id="PF14294"/>
    </source>
</evidence>
<organism evidence="2 3">
    <name type="scientific">Porphyromonas uenonis 60-3</name>
    <dbReference type="NCBI Taxonomy" id="596327"/>
    <lineage>
        <taxon>Bacteria</taxon>
        <taxon>Pseudomonadati</taxon>
        <taxon>Bacteroidota</taxon>
        <taxon>Bacteroidia</taxon>
        <taxon>Bacteroidales</taxon>
        <taxon>Porphyromonadaceae</taxon>
        <taxon>Porphyromonas</taxon>
    </lineage>
</organism>
<comment type="caution">
    <text evidence="2">The sequence shown here is derived from an EMBL/GenBank/DDBJ whole genome shotgun (WGS) entry which is preliminary data.</text>
</comment>
<keyword evidence="3" id="KW-1185">Reference proteome</keyword>
<sequence length="112" mass="12851">MPRSTHFIGLPLYAQIVQLIDKAEVLRISQSLGGERYVKRFDAWTHLIVMLYAVIKRFDSLREITTSLQSETHKLNHLGVKTMPTKSTLADANKRRSEAIFEAIYRGLYAKS</sequence>
<dbReference type="EMBL" id="ACLR01000182">
    <property type="protein sequence ID" value="EEK16327.1"/>
    <property type="molecule type" value="Genomic_DNA"/>
</dbReference>
<dbReference type="Proteomes" id="UP000003303">
    <property type="component" value="Unassembled WGS sequence"/>
</dbReference>
<protein>
    <submittedName>
        <fullName evidence="2">Transposase ISPg4 family protein</fullName>
    </submittedName>
</protein>
<proteinExistence type="predicted"/>
<dbReference type="Pfam" id="PF14294">
    <property type="entry name" value="DUF4372"/>
    <property type="match status" value="1"/>
</dbReference>
<dbReference type="STRING" id="596327.PORUE0001_0432"/>
<accession>C2MDB1</accession>
<feature type="domain" description="DUF4372" evidence="1">
    <location>
        <begin position="11"/>
        <end position="81"/>
    </location>
</feature>
<dbReference type="InterPro" id="IPR025399">
    <property type="entry name" value="DUF4372"/>
</dbReference>
<evidence type="ECO:0000313" key="2">
    <source>
        <dbReference type="EMBL" id="EEK16327.1"/>
    </source>
</evidence>
<dbReference type="eggNOG" id="COG3385">
    <property type="taxonomic scope" value="Bacteria"/>
</dbReference>
<dbReference type="AlphaFoldDB" id="C2MDB1"/>
<dbReference type="OrthoDB" id="7327264at2"/>
<evidence type="ECO:0000313" key="3">
    <source>
        <dbReference type="Proteomes" id="UP000003303"/>
    </source>
</evidence>
<name>C2MDB1_9PORP</name>
<reference evidence="2 3" key="1">
    <citation type="submission" date="2009-04" db="EMBL/GenBank/DDBJ databases">
        <authorList>
            <person name="Sebastian Y."/>
            <person name="Madupu R."/>
            <person name="Durkin A.S."/>
            <person name="Torralba M."/>
            <person name="Methe B."/>
            <person name="Sutton G.G."/>
            <person name="Strausberg R.L."/>
            <person name="Nelson K.E."/>
        </authorList>
    </citation>
    <scope>NUCLEOTIDE SEQUENCE [LARGE SCALE GENOMIC DNA]</scope>
    <source>
        <strain evidence="2 3">60-3</strain>
    </source>
</reference>
<gene>
    <name evidence="2" type="ORF">PORUE0001_0432</name>
</gene>
<dbReference type="RefSeq" id="WP_007365768.1">
    <property type="nucleotide sequence ID" value="NZ_ACLR01000182.1"/>
</dbReference>